<keyword evidence="1" id="KW-0812">Transmembrane</keyword>
<feature type="transmembrane region" description="Helical" evidence="1">
    <location>
        <begin position="266"/>
        <end position="284"/>
    </location>
</feature>
<feature type="transmembrane region" description="Helical" evidence="1">
    <location>
        <begin position="319"/>
        <end position="341"/>
    </location>
</feature>
<proteinExistence type="predicted"/>
<dbReference type="PANTHER" id="PTHR23028">
    <property type="entry name" value="ACETYLTRANSFERASE"/>
    <property type="match status" value="1"/>
</dbReference>
<feature type="transmembrane region" description="Helical" evidence="1">
    <location>
        <begin position="159"/>
        <end position="180"/>
    </location>
</feature>
<keyword evidence="1" id="KW-1133">Transmembrane helix</keyword>
<dbReference type="Proteomes" id="UP000249135">
    <property type="component" value="Unassembled WGS sequence"/>
</dbReference>
<dbReference type="InterPro" id="IPR050879">
    <property type="entry name" value="Acyltransferase_3"/>
</dbReference>
<evidence type="ECO:0000259" key="2">
    <source>
        <dbReference type="Pfam" id="PF01757"/>
    </source>
</evidence>
<dbReference type="PANTHER" id="PTHR23028:SF53">
    <property type="entry name" value="ACYL_TRANSF_3 DOMAIN-CONTAINING PROTEIN"/>
    <property type="match status" value="1"/>
</dbReference>
<keyword evidence="3" id="KW-0808">Transferase</keyword>
<feature type="transmembrane region" description="Helical" evidence="1">
    <location>
        <begin position="187"/>
        <end position="204"/>
    </location>
</feature>
<feature type="transmembrane region" description="Helical" evidence="1">
    <location>
        <begin position="241"/>
        <end position="260"/>
    </location>
</feature>
<reference evidence="3 4" key="1">
    <citation type="submission" date="2017-08" db="EMBL/GenBank/DDBJ databases">
        <title>Infants hospitalized years apart are colonized by the same room-sourced microbial strains.</title>
        <authorList>
            <person name="Brooks B."/>
            <person name="Olm M.R."/>
            <person name="Firek B.A."/>
            <person name="Baker R."/>
            <person name="Thomas B.C."/>
            <person name="Morowitz M.J."/>
            <person name="Banfield J.F."/>
        </authorList>
    </citation>
    <scope>NUCLEOTIDE SEQUENCE [LARGE SCALE GENOMIC DNA]</scope>
    <source>
        <strain evidence="3">S2_005_003_R2_41</strain>
    </source>
</reference>
<dbReference type="AlphaFoldDB" id="A0A2W5Q1S5"/>
<feature type="domain" description="Acyltransferase 3" evidence="2">
    <location>
        <begin position="22"/>
        <end position="336"/>
    </location>
</feature>
<dbReference type="GO" id="GO:0000271">
    <property type="term" value="P:polysaccharide biosynthetic process"/>
    <property type="evidence" value="ECO:0007669"/>
    <property type="project" value="TreeGrafter"/>
</dbReference>
<gene>
    <name evidence="3" type="ORF">DI563_20385</name>
</gene>
<keyword evidence="3" id="KW-0012">Acyltransferase</keyword>
<keyword evidence="1" id="KW-0472">Membrane</keyword>
<dbReference type="InterPro" id="IPR002656">
    <property type="entry name" value="Acyl_transf_3_dom"/>
</dbReference>
<evidence type="ECO:0000313" key="4">
    <source>
        <dbReference type="Proteomes" id="UP000249135"/>
    </source>
</evidence>
<organism evidence="3 4">
    <name type="scientific">Variovorax paradoxus</name>
    <dbReference type="NCBI Taxonomy" id="34073"/>
    <lineage>
        <taxon>Bacteria</taxon>
        <taxon>Pseudomonadati</taxon>
        <taxon>Pseudomonadota</taxon>
        <taxon>Betaproteobacteria</taxon>
        <taxon>Burkholderiales</taxon>
        <taxon>Comamonadaceae</taxon>
        <taxon>Variovorax</taxon>
    </lineage>
</organism>
<sequence>MSMSNIPLAAGAGPMPLTHRWNNFDALRMGAALLVLVSHQFSLTGRSEHGLFEVHSWGGVAVLIFFSISGFLVAQSWDNDPRPHTFMARRLLRVWPALAVAVVLSACVLGPLIGSMSWQEYVHDPFFRRYFRILRFKNELFLPTGFDGNLLARVINGSLWTIPIEMKCYVLLAAIGTLGLLRPRWRWLVALLVLATAVGYLWPTPWRYGWSERRDMPLEFMLCFFAGVVCHHHRARTTGRAAWPLLVAAWAAGALAFAAGQQVLALVLWVPPTAIAFGTSAWPVVRRLGRFGDVSYGLYIYAFPTQQLMIWLFKDRLPWAMVLALSIGATLVLAFASWHLVEKHALRWKPRAPRQAAPVAPTALA</sequence>
<comment type="caution">
    <text evidence="3">The sequence shown here is derived from an EMBL/GenBank/DDBJ whole genome shotgun (WGS) entry which is preliminary data.</text>
</comment>
<dbReference type="Pfam" id="PF01757">
    <property type="entry name" value="Acyl_transf_3"/>
    <property type="match status" value="1"/>
</dbReference>
<dbReference type="GO" id="GO:0016747">
    <property type="term" value="F:acyltransferase activity, transferring groups other than amino-acyl groups"/>
    <property type="evidence" value="ECO:0007669"/>
    <property type="project" value="InterPro"/>
</dbReference>
<name>A0A2W5Q1S5_VARPD</name>
<dbReference type="EMBL" id="QFPP01000319">
    <property type="protein sequence ID" value="PZQ68605.1"/>
    <property type="molecule type" value="Genomic_DNA"/>
</dbReference>
<accession>A0A2W5Q1S5</accession>
<dbReference type="GO" id="GO:0016020">
    <property type="term" value="C:membrane"/>
    <property type="evidence" value="ECO:0007669"/>
    <property type="project" value="TreeGrafter"/>
</dbReference>
<evidence type="ECO:0000313" key="3">
    <source>
        <dbReference type="EMBL" id="PZQ68605.1"/>
    </source>
</evidence>
<protein>
    <submittedName>
        <fullName evidence="3">Acyltransferase</fullName>
    </submittedName>
</protein>
<feature type="transmembrane region" description="Helical" evidence="1">
    <location>
        <begin position="94"/>
        <end position="113"/>
    </location>
</feature>
<feature type="transmembrane region" description="Helical" evidence="1">
    <location>
        <begin position="54"/>
        <end position="74"/>
    </location>
</feature>
<evidence type="ECO:0000256" key="1">
    <source>
        <dbReference type="SAM" id="Phobius"/>
    </source>
</evidence>